<accession>A0ABQ6Q8A8</accession>
<name>A0ABQ6Q8A8_9GAMM</name>
<dbReference type="Proteomes" id="UP001306668">
    <property type="component" value="Unassembled WGS sequence"/>
</dbReference>
<evidence type="ECO:0000313" key="2">
    <source>
        <dbReference type="Proteomes" id="UP001306668"/>
    </source>
</evidence>
<sequence length="407" mass="44349">MSAMSFHVDESEDTALQAALLRQPRHVLFPPADQFSTGFGESGWRAAVRASNEHLIPRGLTLGFQAGRGGRDVPPQAYLDTLLLALRLQAGALAEDREVVAMVLQLGLAETLPPPQLGQLLDAVPQYLRTVARPQVEVRLDAGSALAPAQLRAVGCTRLNVIDRADAPGPTLLAHARQVGFTARYYQLRVPGSADTGFIERLHEVLAEAPERILLPAPCALPDHPSAARWLQSWRLLRAAGYEPIGGDHYQRGDLPIPHGPGDGQRHCDLAGVPRRDRSDFIGLGLSACSQIGEVFYRLEDELGEWRARLQAGHMGVSAGLILSEDERLAAEVAQSIACDHALDAVAFEWRNDEPFEECFAGQLPALAPLLARGWAHWDARVLRLAEEGRLLWRMMAACFRPAAAIA</sequence>
<reference evidence="2" key="1">
    <citation type="submission" date="2023-07" db="EMBL/GenBank/DDBJ databases">
        <title>Genome sequence of Stenotrophomonas sp. Alg010 isolated from Sargassum waste.</title>
        <authorList>
            <person name="Mohapatra"/>
            <person name="B.R."/>
        </authorList>
    </citation>
    <scope>NUCLEOTIDE SEQUENCE [LARGE SCALE GENOMIC DNA]</scope>
    <source>
        <strain evidence="2">Alg010</strain>
    </source>
</reference>
<comment type="caution">
    <text evidence="1">The sequence shown here is derived from an EMBL/GenBank/DDBJ whole genome shotgun (WGS) entry which is preliminary data.</text>
</comment>
<evidence type="ECO:0008006" key="3">
    <source>
        <dbReference type="Google" id="ProtNLM"/>
    </source>
</evidence>
<dbReference type="Gene3D" id="1.10.10.920">
    <property type="match status" value="1"/>
</dbReference>
<proteinExistence type="predicted"/>
<organism evidence="1 2">
    <name type="scientific">Stenotrophomonas sepilia</name>
    <dbReference type="NCBI Taxonomy" id="2860290"/>
    <lineage>
        <taxon>Bacteria</taxon>
        <taxon>Pseudomonadati</taxon>
        <taxon>Pseudomonadota</taxon>
        <taxon>Gammaproteobacteria</taxon>
        <taxon>Lysobacterales</taxon>
        <taxon>Lysobacteraceae</taxon>
        <taxon>Stenotrophomonas</taxon>
        <taxon>Stenotrophomonas maltophilia group</taxon>
    </lineage>
</organism>
<dbReference type="EMBL" id="BTRJ01000004">
    <property type="protein sequence ID" value="GMR26354.1"/>
    <property type="molecule type" value="Genomic_DNA"/>
</dbReference>
<dbReference type="InterPro" id="IPR058240">
    <property type="entry name" value="rSAM_sf"/>
</dbReference>
<dbReference type="SUPFAM" id="SSF102114">
    <property type="entry name" value="Radical SAM enzymes"/>
    <property type="match status" value="1"/>
</dbReference>
<keyword evidence="2" id="KW-1185">Reference proteome</keyword>
<evidence type="ECO:0000313" key="1">
    <source>
        <dbReference type="EMBL" id="GMR26354.1"/>
    </source>
</evidence>
<protein>
    <recommendedName>
        <fullName evidence="3">Coproporphyrinogen III oxidase</fullName>
    </recommendedName>
</protein>
<gene>
    <name evidence="1" type="ORF">STENOSP10_05730</name>
</gene>